<dbReference type="RefSeq" id="WP_169628729.1">
    <property type="nucleotide sequence ID" value="NZ_JABCMA010000013.1"/>
</dbReference>
<dbReference type="PANTHER" id="PTHR34047">
    <property type="entry name" value="NUCLEAR INTRON MATURASE 1, MITOCHONDRIAL-RELATED"/>
    <property type="match status" value="1"/>
</dbReference>
<dbReference type="Proteomes" id="UP000565155">
    <property type="component" value="Unassembled WGS sequence"/>
</dbReference>
<dbReference type="InterPro" id="IPR054347">
    <property type="entry name" value="TOTE_primase"/>
</dbReference>
<dbReference type="Pfam" id="PF22548">
    <property type="entry name" value="AEP-TOTE"/>
    <property type="match status" value="1"/>
</dbReference>
<keyword evidence="3" id="KW-0808">Transferase</keyword>
<dbReference type="Pfam" id="PF00078">
    <property type="entry name" value="RVT_1"/>
    <property type="match status" value="1"/>
</dbReference>
<dbReference type="SUPFAM" id="SSF56672">
    <property type="entry name" value="DNA/RNA polymerases"/>
    <property type="match status" value="1"/>
</dbReference>
<comment type="similarity">
    <text evidence="1">Belongs to the bacterial reverse transcriptase family.</text>
</comment>
<reference evidence="3 4" key="1">
    <citation type="submission" date="2020-04" db="EMBL/GenBank/DDBJ databases">
        <title>Whole-genome sequencing of Vibrio spp. from China reveals different genetic environments of blaCTX-M-14 among diverse lineages.</title>
        <authorList>
            <person name="Zheng Z."/>
            <person name="Ye L."/>
            <person name="Chen S."/>
        </authorList>
    </citation>
    <scope>NUCLEOTIDE SEQUENCE [LARGE SCALE GENOMIC DNA]</scope>
    <source>
        <strain evidence="3 4">Vb1636</strain>
    </source>
</reference>
<name>A0A7Y0QZL0_VIBAL</name>
<dbReference type="PROSITE" id="PS50878">
    <property type="entry name" value="RT_POL"/>
    <property type="match status" value="1"/>
</dbReference>
<proteinExistence type="inferred from homology"/>
<gene>
    <name evidence="3" type="ORF">HKB35_13460</name>
</gene>
<evidence type="ECO:0000259" key="2">
    <source>
        <dbReference type="PROSITE" id="PS50878"/>
    </source>
</evidence>
<evidence type="ECO:0000313" key="4">
    <source>
        <dbReference type="Proteomes" id="UP000565155"/>
    </source>
</evidence>
<comment type="caution">
    <text evidence="3">The sequence shown here is derived from an EMBL/GenBank/DDBJ whole genome shotgun (WGS) entry which is preliminary data.</text>
</comment>
<dbReference type="InterPro" id="IPR051083">
    <property type="entry name" value="GrpII_Intron_Splice-Mob/Def"/>
</dbReference>
<feature type="domain" description="Reverse transcriptase" evidence="2">
    <location>
        <begin position="411"/>
        <end position="678"/>
    </location>
</feature>
<dbReference type="SUPFAM" id="SSF56747">
    <property type="entry name" value="Prim-pol domain"/>
    <property type="match status" value="1"/>
</dbReference>
<organism evidence="3 4">
    <name type="scientific">Vibrio alginolyticus</name>
    <dbReference type="NCBI Taxonomy" id="663"/>
    <lineage>
        <taxon>Bacteria</taxon>
        <taxon>Pseudomonadati</taxon>
        <taxon>Pseudomonadota</taxon>
        <taxon>Gammaproteobacteria</taxon>
        <taxon>Vibrionales</taxon>
        <taxon>Vibrionaceae</taxon>
        <taxon>Vibrio</taxon>
    </lineage>
</organism>
<dbReference type="InterPro" id="IPR043502">
    <property type="entry name" value="DNA/RNA_pol_sf"/>
</dbReference>
<accession>A0A7Y0QZL0</accession>
<dbReference type="InterPro" id="IPR000477">
    <property type="entry name" value="RT_dom"/>
</dbReference>
<evidence type="ECO:0000256" key="1">
    <source>
        <dbReference type="ARBA" id="ARBA00034120"/>
    </source>
</evidence>
<protein>
    <submittedName>
        <fullName evidence="3">RNA-directed DNA polymerase</fullName>
    </submittedName>
</protein>
<sequence>MTERINHTGKLSHKLYAFFSSDQPFYAQQQEDGTYHKKHGFLSASIINKSLNELGSLAVYQKQQDFTVKWICYDFDILKEHLDRESRTSANQELLSSVQYFVNYLSTKNIPYLLEYSGNRGYHVWILFSNSIYYSTASEVLESILTNSGLEYDKELIGIDKFPKTSKPSSGVGLGVKLPLSLHKKSGAYSYLISDDQINEQKAIKSLTESFIKENLSILEQAKTISLQELEKCLNRIFTKYDTNDVKNIRIKSIIINNKIDLDTILEHWGKSSVLNVLSKKINQKSTLNNEDRKLLVGLLSSIENIDSKKILHSIFKRFDNYKPTLTEDAIKKLKGYYFPSQEQIESTLDTKFDVELSIEELLTECIPYYSNHLISHFEFNNIDVDVVRKSENNYLLMNDEVQSKVIIDNLIHEDNSYYFNFASNLIGKVSKPIYYEHKRQEDNKTRSLITLDAKTRVATSLILKQISNYLDINTSGFSHGYQVNKNFSRLHIFKPWLNQWNTFISNVNEAVNEPIFQESYIIKTDISSFYESISHDRLQRIILGDGNSEIKNKLKLLDSENLSRYKELVNCLLTVSKDIQGSNTGLPQGPAYARYLAEIYLIELDYILKDLYLKGEVYLYQRYVDDIFLVCESETKAKMILDKVREVFASLNLKINESKTTIKKIINSKSDFENYKSQSKYNVDNINKNIEIANENQKELAIDEFIQLIESDSAQHDLSFIFSHLEQIEDLDDVKMEMVADALDSGLGRGSMYRNMFSFLLQNKERFDLSLLGKKLNSLQSEVITSVLVNLYESDRENWDNLHYFLTSIKDNVTRTTLTEQNMAYIVLCYGYTPDFSLDDNRYIEVLSSSPNIIANEDLFKSLNFKLNEINDLNIFINTLSNLTFSIGTNKEIISFSRNLLFSKLSIEELANRLDIQDEKNLVLTESNLSNLYNFLCLYSISNLDDISNNNQINSYWKFCIHSVDIIGSQANFDYSDWTKFIEFIDVDYNRLNMILSFISIGSMITGVTDKHKLFLDYHSVLLVFFILERNNYNNELVAIDQTTEEELVKTSEFYRWILREPTTEIFPNNKTWFESNATSNGIILLKKGEEVLIRKHASQFDSSLNIKQDKYGYSEIVVEHKSNELVNIREKVRNLKFKERLKLIYELIGNTDEKSTFPSIFTNSRVIEKSKKSLFNKELSYYKKIISEQKNSEVSSVEVSLENYLSTYIKLLSDDFDTENILLNKYHLNMEKSVDIVLFFESLSNLYIVDEIDISEAALDILVSSALYKTFQSPFPYERMEKFIHQYVKFHSDNYLNMNSFAVEKQLDLKSDNFEEFMSVLISSVEIVKEKQYVGIEYPIVDDFKEISSSIATLISTTHAGQNNFTPTDFVSAKNWNLNRSEGKLVIDGVETLFSNTEIIDLSKFEVKPLNAITRTKITGADKIYYFKSEDGLIALPIPSAMMKIWNIIFKRFSLLIEEQNKDFGYEVIGNIENIKGYQSFPQACYVVQQHNNITDKEAEERLVKWLLPISDVNRELILKLISAHECMTKIDIENFISKINDTIENHGNVFMIKNPEDYNGTQRVLYSDLTSQVARNIKSFNISRVCDLQDDTREITFILDNIISGSQFISAMKYYTGKRDSFLENENLYEIPEDKLHEVRSFFKKLTRINICTIFYNTKAKIRIVKELQELIPNLESVDIIHGKNIGGNAYFGTTEKLTASDRDCLANFLLDDEKRQALHESVGIRFNKDVKKFRNMDELNDMNLISRYCSMPKNCFMFLIAPSIFDKNVRILNRFEELNSKKYLK</sequence>
<keyword evidence="3" id="KW-0695">RNA-directed DNA polymerase</keyword>
<dbReference type="GO" id="GO:0003964">
    <property type="term" value="F:RNA-directed DNA polymerase activity"/>
    <property type="evidence" value="ECO:0007669"/>
    <property type="project" value="UniProtKB-KW"/>
</dbReference>
<dbReference type="PANTHER" id="PTHR34047:SF8">
    <property type="entry name" value="PROTEIN YKFC"/>
    <property type="match status" value="1"/>
</dbReference>
<dbReference type="EMBL" id="JABCMA010000013">
    <property type="protein sequence ID" value="NMR74620.1"/>
    <property type="molecule type" value="Genomic_DNA"/>
</dbReference>
<dbReference type="CDD" id="cd01646">
    <property type="entry name" value="RT_Bac_retron_I"/>
    <property type="match status" value="1"/>
</dbReference>
<evidence type="ECO:0000313" key="3">
    <source>
        <dbReference type="EMBL" id="NMR74620.1"/>
    </source>
</evidence>
<keyword evidence="3" id="KW-0548">Nucleotidyltransferase</keyword>